<dbReference type="GO" id="GO:0001522">
    <property type="term" value="P:pseudouridine synthesis"/>
    <property type="evidence" value="ECO:0007669"/>
    <property type="project" value="InterPro"/>
</dbReference>
<evidence type="ECO:0000313" key="4">
    <source>
        <dbReference type="Proteomes" id="UP000186165"/>
    </source>
</evidence>
<dbReference type="InterPro" id="IPR038664">
    <property type="entry name" value="Gar1/Naf1_Cbf5-bd_sf"/>
</dbReference>
<gene>
    <name evidence="2" type="ORF">HSR6_1121</name>
    <name evidence="1" type="ORF">HTSR_1084</name>
</gene>
<protein>
    <recommendedName>
        <fullName evidence="5">H/ACA RNA-protein complex component Gar1</fullName>
    </recommendedName>
</protein>
<name>A0A1D8S4J1_9EURY</name>
<dbReference type="AlphaFoldDB" id="A0A1D8S4J1"/>
<dbReference type="KEGG" id="hhsr:HSR6_1121"/>
<dbReference type="InterPro" id="IPR009000">
    <property type="entry name" value="Transl_B-barrel_sf"/>
</dbReference>
<evidence type="ECO:0008006" key="5">
    <source>
        <dbReference type="Google" id="ProtNLM"/>
    </source>
</evidence>
<dbReference type="EMBL" id="CP016070">
    <property type="protein sequence ID" value="AOW80265.1"/>
    <property type="molecule type" value="Genomic_DNA"/>
</dbReference>
<organism evidence="1 3">
    <name type="scientific">Halodesulfurarchaeum formicicum</name>
    <dbReference type="NCBI Taxonomy" id="1873524"/>
    <lineage>
        <taxon>Archaea</taxon>
        <taxon>Methanobacteriati</taxon>
        <taxon>Methanobacteriota</taxon>
        <taxon>Stenosarchaea group</taxon>
        <taxon>Halobacteria</taxon>
        <taxon>Halobacteriales</taxon>
        <taxon>Halobacteriaceae</taxon>
        <taxon>Halodesulfurarchaeum</taxon>
    </lineage>
</organism>
<accession>A0A1J1ABR1</accession>
<dbReference type="KEGG" id="halh:HTSR_1084"/>
<reference evidence="1 3" key="1">
    <citation type="submission" date="2016-06" db="EMBL/GenBank/DDBJ databases">
        <title>Discovery of anaerobic lithoheterotrophic haloarchaeon capable of sulfur respiration by hydrogen and formate.</title>
        <authorList>
            <person name="Sorokin D.Y."/>
            <person name="Kublanov I.V."/>
            <person name="Roman P."/>
            <person name="Sinninghe Damste J.S."/>
            <person name="Golyshin P.N."/>
            <person name="Rojo D."/>
            <person name="Ciordia S."/>
            <person name="Mena Md.C."/>
            <person name="Ferrer M."/>
            <person name="Smedile F."/>
            <person name="Messina E."/>
            <person name="La Cono V."/>
            <person name="Yakimov M.M."/>
        </authorList>
    </citation>
    <scope>NUCLEOTIDE SEQUENCE [LARGE SCALE GENOMIC DNA]</scope>
    <source>
        <strain evidence="1 3">HTSR1</strain>
    </source>
</reference>
<keyword evidence="4" id="KW-1185">Reference proteome</keyword>
<dbReference type="EMBL" id="CP016804">
    <property type="protein sequence ID" value="APE95570.1"/>
    <property type="molecule type" value="Genomic_DNA"/>
</dbReference>
<dbReference type="RefSeq" id="WP_070364970.1">
    <property type="nucleotide sequence ID" value="NZ_CP016070.1"/>
</dbReference>
<dbReference type="GO" id="GO:0042254">
    <property type="term" value="P:ribosome biogenesis"/>
    <property type="evidence" value="ECO:0007669"/>
    <property type="project" value="InterPro"/>
</dbReference>
<dbReference type="Proteomes" id="UP000185608">
    <property type="component" value="Chromosome"/>
</dbReference>
<evidence type="ECO:0000313" key="1">
    <source>
        <dbReference type="EMBL" id="AOW80265.1"/>
    </source>
</evidence>
<sequence length="77" mass="8284">MQRLGTVTRVTGSLLVLESATDEPPQIGTMALDETLETVGRVVDVFGPVAAPYLAVTPSDSVRPASLLQQPLYWRSD</sequence>
<dbReference type="GeneID" id="30417645"/>
<dbReference type="STRING" id="1873524.HSR6_1121"/>
<evidence type="ECO:0000313" key="3">
    <source>
        <dbReference type="Proteomes" id="UP000185608"/>
    </source>
</evidence>
<accession>A0A1D8S4J1</accession>
<proteinExistence type="predicted"/>
<dbReference type="Proteomes" id="UP000186165">
    <property type="component" value="Chromosome"/>
</dbReference>
<dbReference type="OrthoDB" id="60264at2157"/>
<dbReference type="InterPro" id="IPR007504">
    <property type="entry name" value="H/ACA_rnp_Gar1/Naf1"/>
</dbReference>
<evidence type="ECO:0000313" key="2">
    <source>
        <dbReference type="EMBL" id="APE95570.1"/>
    </source>
</evidence>
<dbReference type="Pfam" id="PF04410">
    <property type="entry name" value="Gar1"/>
    <property type="match status" value="1"/>
</dbReference>
<dbReference type="SUPFAM" id="SSF50447">
    <property type="entry name" value="Translation proteins"/>
    <property type="match status" value="1"/>
</dbReference>
<dbReference type="Gene3D" id="2.40.10.230">
    <property type="entry name" value="Probable tRNA pseudouridine synthase domain"/>
    <property type="match status" value="1"/>
</dbReference>
<reference evidence="2" key="3">
    <citation type="journal article" date="2017" name="ISME J.">
        <title>Discovery of anaerobic lithoheterotrophic haloarchaea, ubiquitous in hypersaline habitats.</title>
        <authorList>
            <person name="Sorokin D.Y."/>
            <person name="Messina E."/>
            <person name="Smedile F."/>
            <person name="Roman P."/>
            <person name="Damste J.S.S."/>
            <person name="Ciordia S."/>
            <person name="Mena M.C."/>
            <person name="Ferrer M."/>
            <person name="Golyshin P.N."/>
            <person name="Kublanov I.V."/>
            <person name="Samarov N.I."/>
            <person name="Toshchakov S.V."/>
            <person name="La Cono V."/>
            <person name="Yakimov M.M."/>
        </authorList>
    </citation>
    <scope>NUCLEOTIDE SEQUENCE</scope>
    <source>
        <strain evidence="2">HSR6</strain>
    </source>
</reference>
<reference evidence="4" key="2">
    <citation type="submission" date="2016-08" db="EMBL/GenBank/DDBJ databases">
        <title>Discovery of first anaerobic lithoheterotrophic haloarchae widely represented in hypersaline habitats.</title>
        <authorList>
            <person name="Sorokin D.Y."/>
            <person name="Kublanov I.V."/>
            <person name="Roman P."/>
            <person name="Sinninghe Damste J.S."/>
            <person name="Golyshin P.N."/>
            <person name="Rojo D."/>
            <person name="Ciordia S."/>
            <person name="Mena Md.C."/>
            <person name="Ferrer M."/>
            <person name="Smedile F."/>
            <person name="Messina E."/>
            <person name="La Cono V."/>
            <person name="Yakimov M.M."/>
        </authorList>
    </citation>
    <scope>NUCLEOTIDE SEQUENCE [LARGE SCALE GENOMIC DNA]</scope>
    <source>
        <strain evidence="4">HSR6</strain>
    </source>
</reference>